<name>A0ABX5QD56_9MICO</name>
<feature type="compositionally biased region" description="Basic and acidic residues" evidence="1">
    <location>
        <begin position="1"/>
        <end position="29"/>
    </location>
</feature>
<keyword evidence="3" id="KW-1185">Reference proteome</keyword>
<organism evidence="2 3">
    <name type="scientific">Leucobacter muris</name>
    <dbReference type="NCBI Taxonomy" id="1935379"/>
    <lineage>
        <taxon>Bacteria</taxon>
        <taxon>Bacillati</taxon>
        <taxon>Actinomycetota</taxon>
        <taxon>Actinomycetes</taxon>
        <taxon>Micrococcales</taxon>
        <taxon>Microbacteriaceae</taxon>
        <taxon>Leucobacter</taxon>
    </lineage>
</organism>
<protein>
    <submittedName>
        <fullName evidence="2">Uncharacterized protein</fullName>
    </submittedName>
</protein>
<accession>A0ABX5QD56</accession>
<evidence type="ECO:0000313" key="2">
    <source>
        <dbReference type="EMBL" id="QAB16999.1"/>
    </source>
</evidence>
<evidence type="ECO:0000313" key="3">
    <source>
        <dbReference type="Proteomes" id="UP000285768"/>
    </source>
</evidence>
<feature type="region of interest" description="Disordered" evidence="1">
    <location>
        <begin position="1"/>
        <end position="46"/>
    </location>
</feature>
<feature type="compositionally biased region" description="Basic and acidic residues" evidence="1">
    <location>
        <begin position="36"/>
        <end position="46"/>
    </location>
</feature>
<dbReference type="EMBL" id="CP035037">
    <property type="protein sequence ID" value="QAB16999.1"/>
    <property type="molecule type" value="Genomic_DNA"/>
</dbReference>
<gene>
    <name evidence="2" type="ORF">Leucomu_02880</name>
</gene>
<dbReference type="RefSeq" id="WP_017882896.1">
    <property type="nucleotide sequence ID" value="NZ_CP035037.1"/>
</dbReference>
<evidence type="ECO:0000256" key="1">
    <source>
        <dbReference type="SAM" id="MobiDB-lite"/>
    </source>
</evidence>
<proteinExistence type="predicted"/>
<reference evidence="2 3" key="1">
    <citation type="submission" date="2019-01" db="EMBL/GenBank/DDBJ databases">
        <title>Leucobacter muris sp. nov. isolated from the nose of a laboratory mouse.</title>
        <authorList>
            <person name="Benga L."/>
            <person name="Sproeer C."/>
            <person name="Schumann P."/>
            <person name="Verbarg S."/>
            <person name="Bunk B."/>
            <person name="Engelhardt E."/>
            <person name="Benten P.M."/>
            <person name="Sager M."/>
        </authorList>
    </citation>
    <scope>NUCLEOTIDE SEQUENCE [LARGE SCALE GENOMIC DNA]</scope>
    <source>
        <strain evidence="2 3">DSM 101948</strain>
    </source>
</reference>
<dbReference type="Proteomes" id="UP000285768">
    <property type="component" value="Chromosome"/>
</dbReference>
<sequence>MSLHDDTGRSDLEALQERLRRRMENEHLNHPFPEPQADRLARERQERWDEVLSETWHPYEPSPETRLRRQTELFRAGATVEPRAE</sequence>